<evidence type="ECO:0000313" key="2">
    <source>
        <dbReference type="EMBL" id="KAL3504078.1"/>
    </source>
</evidence>
<evidence type="ECO:0000313" key="3">
    <source>
        <dbReference type="Proteomes" id="UP001630127"/>
    </source>
</evidence>
<name>A0ABD2YET8_9GENT</name>
<gene>
    <name evidence="2" type="ORF">ACH5RR_033919</name>
</gene>
<keyword evidence="3" id="KW-1185">Reference proteome</keyword>
<feature type="compositionally biased region" description="Basic and acidic residues" evidence="1">
    <location>
        <begin position="13"/>
        <end position="31"/>
    </location>
</feature>
<proteinExistence type="predicted"/>
<feature type="region of interest" description="Disordered" evidence="1">
    <location>
        <begin position="1"/>
        <end position="31"/>
    </location>
</feature>
<reference evidence="2 3" key="1">
    <citation type="submission" date="2024-11" db="EMBL/GenBank/DDBJ databases">
        <title>A near-complete genome assembly of Cinchona calisaya.</title>
        <authorList>
            <person name="Lian D.C."/>
            <person name="Zhao X.W."/>
            <person name="Wei L."/>
        </authorList>
    </citation>
    <scope>NUCLEOTIDE SEQUENCE [LARGE SCALE GENOMIC DNA]</scope>
    <source>
        <tissue evidence="2">Nenye</tissue>
    </source>
</reference>
<evidence type="ECO:0000256" key="1">
    <source>
        <dbReference type="SAM" id="MobiDB-lite"/>
    </source>
</evidence>
<organism evidence="2 3">
    <name type="scientific">Cinchona calisaya</name>
    <dbReference type="NCBI Taxonomy" id="153742"/>
    <lineage>
        <taxon>Eukaryota</taxon>
        <taxon>Viridiplantae</taxon>
        <taxon>Streptophyta</taxon>
        <taxon>Embryophyta</taxon>
        <taxon>Tracheophyta</taxon>
        <taxon>Spermatophyta</taxon>
        <taxon>Magnoliopsida</taxon>
        <taxon>eudicotyledons</taxon>
        <taxon>Gunneridae</taxon>
        <taxon>Pentapetalae</taxon>
        <taxon>asterids</taxon>
        <taxon>lamiids</taxon>
        <taxon>Gentianales</taxon>
        <taxon>Rubiaceae</taxon>
        <taxon>Cinchonoideae</taxon>
        <taxon>Cinchoneae</taxon>
        <taxon>Cinchona</taxon>
    </lineage>
</organism>
<dbReference type="Proteomes" id="UP001630127">
    <property type="component" value="Unassembled WGS sequence"/>
</dbReference>
<sequence length="194" mass="21940">MPASTLLTIGCYEGKDTDKEDEERKGARISKDSAADEYEILGDGDEVDIEEDGVAKDVDELIFEEAREGRCGQPPGESDMNGPGPWRESQLIFSRIPYQLGEKGFPVANNFPRPLITLTHKGFYDWENYLTKEIECSFLRVGVVRLLSDRIREVFTIFSSLGLIILLQQSKLRNESNGNLALDFEIIHSTMKKF</sequence>
<dbReference type="EMBL" id="JBJUIK010000014">
    <property type="protein sequence ID" value="KAL3504078.1"/>
    <property type="molecule type" value="Genomic_DNA"/>
</dbReference>
<comment type="caution">
    <text evidence="2">The sequence shown here is derived from an EMBL/GenBank/DDBJ whole genome shotgun (WGS) entry which is preliminary data.</text>
</comment>
<dbReference type="AlphaFoldDB" id="A0ABD2YET8"/>
<accession>A0ABD2YET8</accession>
<protein>
    <submittedName>
        <fullName evidence="2">Uncharacterized protein</fullName>
    </submittedName>
</protein>